<comment type="caution">
    <text evidence="11">The sequence shown here is derived from an EMBL/GenBank/DDBJ whole genome shotgun (WGS) entry which is preliminary data.</text>
</comment>
<evidence type="ECO:0000313" key="11">
    <source>
        <dbReference type="EMBL" id="TFF22996.1"/>
    </source>
</evidence>
<dbReference type="GO" id="GO:0005524">
    <property type="term" value="F:ATP binding"/>
    <property type="evidence" value="ECO:0007669"/>
    <property type="project" value="UniProtKB-UniRule"/>
</dbReference>
<name>A0A4Y8RKM5_9HYPH</name>
<dbReference type="Pfam" id="PF00294">
    <property type="entry name" value="PfkB"/>
    <property type="match status" value="1"/>
</dbReference>
<feature type="binding site" evidence="9">
    <location>
        <position position="257"/>
    </location>
    <ligand>
        <name>K(+)</name>
        <dbReference type="ChEBI" id="CHEBI:29103"/>
    </ligand>
</feature>
<evidence type="ECO:0000313" key="12">
    <source>
        <dbReference type="Proteomes" id="UP000298179"/>
    </source>
</evidence>
<accession>A0A4Y8RKM5</accession>
<dbReference type="SUPFAM" id="SSF53613">
    <property type="entry name" value="Ribokinase-like"/>
    <property type="match status" value="1"/>
</dbReference>
<comment type="cofactor">
    <cofactor evidence="9">
        <name>Mg(2+)</name>
        <dbReference type="ChEBI" id="CHEBI:18420"/>
    </cofactor>
    <text evidence="9">Requires a divalent cation, most likely magnesium in vivo, as an electrophilic catalyst to aid phosphoryl group transfer. It is the chelate of the metal and the nucleotide that is the actual substrate.</text>
</comment>
<keyword evidence="6 9" id="KW-0460">Magnesium</keyword>
<feature type="binding site" evidence="9">
    <location>
        <position position="194"/>
    </location>
    <ligand>
        <name>ATP</name>
        <dbReference type="ChEBI" id="CHEBI:30616"/>
    </ligand>
</feature>
<evidence type="ECO:0000256" key="2">
    <source>
        <dbReference type="ARBA" id="ARBA00022723"/>
    </source>
</evidence>
<keyword evidence="7 9" id="KW-0630">Potassium</keyword>
<dbReference type="EMBL" id="SOZD01000003">
    <property type="protein sequence ID" value="TFF22996.1"/>
    <property type="molecule type" value="Genomic_DNA"/>
</dbReference>
<keyword evidence="12" id="KW-1185">Reference proteome</keyword>
<comment type="subcellular location">
    <subcellularLocation>
        <location evidence="9">Cytoplasm</location>
    </subcellularLocation>
</comment>
<dbReference type="GO" id="GO:0004747">
    <property type="term" value="F:ribokinase activity"/>
    <property type="evidence" value="ECO:0007669"/>
    <property type="project" value="UniProtKB-UniRule"/>
</dbReference>
<dbReference type="InterPro" id="IPR011611">
    <property type="entry name" value="PfkB_dom"/>
</dbReference>
<feature type="binding site" evidence="9">
    <location>
        <position position="296"/>
    </location>
    <ligand>
        <name>K(+)</name>
        <dbReference type="ChEBI" id="CHEBI:29103"/>
    </ligand>
</feature>
<feature type="binding site" evidence="9">
    <location>
        <begin position="18"/>
        <end position="20"/>
    </location>
    <ligand>
        <name>substrate</name>
    </ligand>
</feature>
<keyword evidence="9" id="KW-0963">Cytoplasm</keyword>
<evidence type="ECO:0000256" key="9">
    <source>
        <dbReference type="HAMAP-Rule" id="MF_01987"/>
    </source>
</evidence>
<evidence type="ECO:0000256" key="7">
    <source>
        <dbReference type="ARBA" id="ARBA00022958"/>
    </source>
</evidence>
<feature type="binding site" evidence="9">
    <location>
        <begin position="230"/>
        <end position="235"/>
    </location>
    <ligand>
        <name>ATP</name>
        <dbReference type="ChEBI" id="CHEBI:30616"/>
    </ligand>
</feature>
<keyword evidence="3 9" id="KW-0547">Nucleotide-binding</keyword>
<feature type="binding site" evidence="9">
    <location>
        <position position="259"/>
    </location>
    <ligand>
        <name>K(+)</name>
        <dbReference type="ChEBI" id="CHEBI:29103"/>
    </ligand>
</feature>
<keyword evidence="4 9" id="KW-0418">Kinase</keyword>
<dbReference type="InterPro" id="IPR029056">
    <property type="entry name" value="Ribokinase-like"/>
</dbReference>
<dbReference type="OrthoDB" id="9775849at2"/>
<reference evidence="11 12" key="1">
    <citation type="submission" date="2019-03" db="EMBL/GenBank/DDBJ databases">
        <title>Jiella endophytica sp. nov., a novel endophytic bacterium isolated from root of Ficus microcarpa Linn. f.</title>
        <authorList>
            <person name="Tuo L."/>
        </authorList>
    </citation>
    <scope>NUCLEOTIDE SEQUENCE [LARGE SCALE GENOMIC DNA]</scope>
    <source>
        <strain evidence="11 12">CBS5Q-3</strain>
    </source>
</reference>
<feature type="binding site" evidence="9">
    <location>
        <position position="145"/>
    </location>
    <ligand>
        <name>substrate</name>
    </ligand>
</feature>
<dbReference type="GO" id="GO:0046872">
    <property type="term" value="F:metal ion binding"/>
    <property type="evidence" value="ECO:0007669"/>
    <property type="project" value="UniProtKB-KW"/>
</dbReference>
<dbReference type="PANTHER" id="PTHR10584:SF166">
    <property type="entry name" value="RIBOKINASE"/>
    <property type="match status" value="1"/>
</dbReference>
<evidence type="ECO:0000256" key="3">
    <source>
        <dbReference type="ARBA" id="ARBA00022741"/>
    </source>
</evidence>
<protein>
    <recommendedName>
        <fullName evidence="9">Ribokinase</fullName>
        <shortName evidence="9">RK</shortName>
        <ecNumber evidence="9">2.7.1.15</ecNumber>
    </recommendedName>
</protein>
<dbReference type="Gene3D" id="3.40.1190.20">
    <property type="match status" value="1"/>
</dbReference>
<sequence length="316" mass="31724">MTDSNRHQGTVFVFGSVNIDLVCRVDGIARPGETVLSARYEQLFGGKGANQAVAAARASRRPVAFAGAVGDDDLGRAAREQMRREGIDTAHLATGAERTGCAFIAIDRSGENAITVASGANLEASAGDLDPSLFSADTVLVLQMEIALAETLAAAERMSAARGRVVVNLAPVPADLRADDLSRLLAASNVLVVNEGELAAAARIVGVDAADPAAMAEALAARYGIEVIATLGGDGALVASADGGCETIAAMAVDVVDTTGAGDTFVGVLAGGLAQGLPTPEAARRASVAASLACRRLGAQTAMPSADEIDAALAGA</sequence>
<keyword evidence="1 9" id="KW-0808">Transferase</keyword>
<dbReference type="AlphaFoldDB" id="A0A4Y8RKM5"/>
<dbReference type="GO" id="GO:0005829">
    <property type="term" value="C:cytosol"/>
    <property type="evidence" value="ECO:0007669"/>
    <property type="project" value="TreeGrafter"/>
</dbReference>
<dbReference type="UniPathway" id="UPA00916">
    <property type="reaction ID" value="UER00889"/>
</dbReference>
<feature type="binding site" evidence="9">
    <location>
        <position position="298"/>
    </location>
    <ligand>
        <name>K(+)</name>
        <dbReference type="ChEBI" id="CHEBI:29103"/>
    </ligand>
</feature>
<evidence type="ECO:0000256" key="4">
    <source>
        <dbReference type="ARBA" id="ARBA00022777"/>
    </source>
</evidence>
<comment type="caution">
    <text evidence="9">Lacks conserved residue(s) required for the propagation of feature annotation.</text>
</comment>
<keyword evidence="2 9" id="KW-0479">Metal-binding</keyword>
<feature type="active site" description="Proton acceptor" evidence="9">
    <location>
        <position position="263"/>
    </location>
</feature>
<feature type="binding site" evidence="9">
    <location>
        <position position="293"/>
    </location>
    <ligand>
        <name>K(+)</name>
        <dbReference type="ChEBI" id="CHEBI:29103"/>
    </ligand>
</feature>
<feature type="binding site" evidence="9">
    <location>
        <begin position="46"/>
        <end position="50"/>
    </location>
    <ligand>
        <name>substrate</name>
    </ligand>
</feature>
<keyword evidence="8 9" id="KW-0119">Carbohydrate metabolism</keyword>
<comment type="subunit">
    <text evidence="9">Homodimer.</text>
</comment>
<dbReference type="PANTHER" id="PTHR10584">
    <property type="entry name" value="SUGAR KINASE"/>
    <property type="match status" value="1"/>
</dbReference>
<proteinExistence type="inferred from homology"/>
<evidence type="ECO:0000256" key="1">
    <source>
        <dbReference type="ARBA" id="ARBA00022679"/>
    </source>
</evidence>
<comment type="function">
    <text evidence="9">Catalyzes the phosphorylation of ribose at O-5 in a reaction requiring ATP and magnesium. The resulting D-ribose-5-phosphate can then be used either for sythesis of nucleotides, histidine, and tryptophan, or as a component of the pentose phosphate pathway.</text>
</comment>
<dbReference type="RefSeq" id="WP_134762096.1">
    <property type="nucleotide sequence ID" value="NZ_SOZD01000003.1"/>
</dbReference>
<dbReference type="PRINTS" id="PR00990">
    <property type="entry name" value="RIBOKINASE"/>
</dbReference>
<feature type="binding site" evidence="9">
    <location>
        <position position="263"/>
    </location>
    <ligand>
        <name>substrate</name>
    </ligand>
</feature>
<keyword evidence="5 9" id="KW-0067">ATP-binding</keyword>
<organism evidence="11 12">
    <name type="scientific">Jiella endophytica</name>
    <dbReference type="NCBI Taxonomy" id="2558362"/>
    <lineage>
        <taxon>Bacteria</taxon>
        <taxon>Pseudomonadati</taxon>
        <taxon>Pseudomonadota</taxon>
        <taxon>Alphaproteobacteria</taxon>
        <taxon>Hyphomicrobiales</taxon>
        <taxon>Aurantimonadaceae</taxon>
        <taxon>Jiella</taxon>
    </lineage>
</organism>
<dbReference type="GO" id="GO:0019303">
    <property type="term" value="P:D-ribose catabolic process"/>
    <property type="evidence" value="ECO:0007669"/>
    <property type="project" value="UniProtKB-UniRule"/>
</dbReference>
<feature type="domain" description="Carbohydrate kinase PfkB" evidence="10">
    <location>
        <begin position="11"/>
        <end position="305"/>
    </location>
</feature>
<comment type="catalytic activity">
    <reaction evidence="9">
        <text>D-ribose + ATP = D-ribose 5-phosphate + ADP + H(+)</text>
        <dbReference type="Rhea" id="RHEA:13697"/>
        <dbReference type="ChEBI" id="CHEBI:15378"/>
        <dbReference type="ChEBI" id="CHEBI:30616"/>
        <dbReference type="ChEBI" id="CHEBI:47013"/>
        <dbReference type="ChEBI" id="CHEBI:78346"/>
        <dbReference type="ChEBI" id="CHEBI:456216"/>
        <dbReference type="EC" id="2.7.1.15"/>
    </reaction>
</comment>
<evidence type="ECO:0000256" key="8">
    <source>
        <dbReference type="ARBA" id="ARBA00023277"/>
    </source>
</evidence>
<dbReference type="HAMAP" id="MF_01987">
    <property type="entry name" value="Ribokinase"/>
    <property type="match status" value="1"/>
</dbReference>
<dbReference type="InterPro" id="IPR011877">
    <property type="entry name" value="Ribokinase"/>
</dbReference>
<evidence type="ECO:0000256" key="5">
    <source>
        <dbReference type="ARBA" id="ARBA00022840"/>
    </source>
</evidence>
<dbReference type="Proteomes" id="UP000298179">
    <property type="component" value="Unassembled WGS sequence"/>
</dbReference>
<comment type="activity regulation">
    <text evidence="9">Activated by a monovalent cation that binds near, but not in, the active site. The most likely occupant of the site in vivo is potassium. Ion binding induces a conformational change that may alter substrate affinity.</text>
</comment>
<evidence type="ECO:0000256" key="6">
    <source>
        <dbReference type="ARBA" id="ARBA00022842"/>
    </source>
</evidence>
<dbReference type="EC" id="2.7.1.15" evidence="9"/>
<dbReference type="InterPro" id="IPR002139">
    <property type="entry name" value="Ribo/fructo_kinase"/>
</dbReference>
<evidence type="ECO:0000259" key="10">
    <source>
        <dbReference type="Pfam" id="PF00294"/>
    </source>
</evidence>
<comment type="similarity">
    <text evidence="9">Belongs to the carbohydrate kinase PfkB family. Ribokinase subfamily.</text>
</comment>
<feature type="binding site" evidence="9">
    <location>
        <begin position="262"/>
        <end position="263"/>
    </location>
    <ligand>
        <name>ATP</name>
        <dbReference type="ChEBI" id="CHEBI:30616"/>
    </ligand>
</feature>
<comment type="pathway">
    <text evidence="9">Carbohydrate metabolism; D-ribose degradation; D-ribose 5-phosphate from beta-D-ribopyranose: step 2/2.</text>
</comment>
<gene>
    <name evidence="9" type="primary">rbsK</name>
    <name evidence="11" type="ORF">E3C22_11140</name>
</gene>